<dbReference type="PROSITE" id="PS00761">
    <property type="entry name" value="SPASE_I_3"/>
    <property type="match status" value="1"/>
</dbReference>
<name>A0A225DWB9_9BACT</name>
<comment type="similarity">
    <text evidence="2">Belongs to the peptidase S26 family.</text>
</comment>
<evidence type="ECO:0000256" key="1">
    <source>
        <dbReference type="ARBA" id="ARBA00000677"/>
    </source>
</evidence>
<dbReference type="GO" id="GO:0009003">
    <property type="term" value="F:signal peptidase activity"/>
    <property type="evidence" value="ECO:0007669"/>
    <property type="project" value="UniProtKB-EC"/>
</dbReference>
<evidence type="ECO:0000256" key="2">
    <source>
        <dbReference type="ARBA" id="ARBA00009370"/>
    </source>
</evidence>
<dbReference type="CDD" id="cd06530">
    <property type="entry name" value="S26_SPase_I"/>
    <property type="match status" value="2"/>
</dbReference>
<protein>
    <recommendedName>
        <fullName evidence="4">Signal peptidase I</fullName>
        <ecNumber evidence="3">3.4.21.89</ecNumber>
    </recommendedName>
    <alternativeName>
        <fullName evidence="6">Leader peptidase I</fullName>
    </alternativeName>
</protein>
<dbReference type="PANTHER" id="PTHR43390">
    <property type="entry name" value="SIGNAL PEPTIDASE I"/>
    <property type="match status" value="1"/>
</dbReference>
<feature type="active site" evidence="7">
    <location>
        <position position="59"/>
    </location>
</feature>
<keyword evidence="8" id="KW-1133">Transmembrane helix</keyword>
<evidence type="ECO:0000259" key="9">
    <source>
        <dbReference type="Pfam" id="PF10502"/>
    </source>
</evidence>
<comment type="catalytic activity">
    <reaction evidence="1">
        <text>Cleavage of hydrophobic, N-terminal signal or leader sequences from secreted and periplasmic proteins.</text>
        <dbReference type="EC" id="3.4.21.89"/>
    </reaction>
</comment>
<evidence type="ECO:0000313" key="10">
    <source>
        <dbReference type="EMBL" id="OWK43854.1"/>
    </source>
</evidence>
<dbReference type="Pfam" id="PF10502">
    <property type="entry name" value="Peptidase_S26"/>
    <property type="match status" value="2"/>
</dbReference>
<feature type="domain" description="Peptidase S26" evidence="9">
    <location>
        <begin position="138"/>
        <end position="200"/>
    </location>
</feature>
<sequence length="632" mass="69366">MAETLTKPKPAAAPAAAAKPAAAPRDSVREVFETIVFVVALVLMLKLFVVEAFVIPTGSMAETLYGYHKNVTCKECGYTFPVNSSDEVDPQDGVTKLVTGACCPNCRFPYNWVEAAVKQKVPFLDKKPKEKEAEFSPESGDRVLVHKALYHFTPPTRGDVVVFKFPVDPQINFTAQNYIKRLWGLGGETLAIYRGDLYMATGVDYPAGSADSAGRPLYPRPDNPMSMWEGPDVNILSRTRPQYKSPLGNDYTYHNGETALDTFEKSRADGFPGDTGRFGMLRKTDAQALAMRRIVYNNEFQSAHLPPRWGADGNGWEQDNAAQPRTFTHSGGTFGWVRYAHRLSRQMTEEERLAKGGDYIENWGWHEINEGKSYQSGMFPLAEITNFLGYNAGYVGDPGSDGRLPRPPRMGHEYWVGDLMSECTVKVSGPADEVVMELSKGTNRFQARFTGGTVTLTRTGPRGKQLAARPSPITRAGTHALRFANVDCRLRVWVDGTKIDFGTDADYSPSDAAGFDAAIGAVASAAFAPAADGHTLENDVAAPASLGAKGAVEFSKVVLWADTFFTPDDHYPYADPGNPVDTFYVQPGHYLCLGDNSGQSSDSRKWGLVPQRLMLGKAVFVFFPFSRIGFIK</sequence>
<dbReference type="Gene3D" id="2.10.109.10">
    <property type="entry name" value="Umud Fragment, subunit A"/>
    <property type="match status" value="2"/>
</dbReference>
<evidence type="ECO:0000256" key="4">
    <source>
        <dbReference type="ARBA" id="ARBA00019232"/>
    </source>
</evidence>
<reference evidence="11" key="1">
    <citation type="submission" date="2017-06" db="EMBL/GenBank/DDBJ databases">
        <title>Genome analysis of Fimbriiglobus ruber SP5, the first member of the order Planctomycetales with confirmed chitinolytic capability.</title>
        <authorList>
            <person name="Ravin N.V."/>
            <person name="Rakitin A.L."/>
            <person name="Ivanova A.A."/>
            <person name="Beletsky A.V."/>
            <person name="Kulichevskaya I.S."/>
            <person name="Mardanov A.V."/>
            <person name="Dedysh S.N."/>
        </authorList>
    </citation>
    <scope>NUCLEOTIDE SEQUENCE [LARGE SCALE GENOMIC DNA]</scope>
    <source>
        <strain evidence="11">SP5</strain>
    </source>
</reference>
<keyword evidence="8" id="KW-0812">Transmembrane</keyword>
<evidence type="ECO:0000256" key="6">
    <source>
        <dbReference type="ARBA" id="ARBA00029906"/>
    </source>
</evidence>
<dbReference type="Proteomes" id="UP000214646">
    <property type="component" value="Unassembled WGS sequence"/>
</dbReference>
<feature type="domain" description="Peptidase S26" evidence="9">
    <location>
        <begin position="579"/>
        <end position="623"/>
    </location>
</feature>
<comment type="caution">
    <text evidence="10">The sequence shown here is derived from an EMBL/GenBank/DDBJ whole genome shotgun (WGS) entry which is preliminary data.</text>
</comment>
<dbReference type="PANTHER" id="PTHR43390:SF1">
    <property type="entry name" value="CHLOROPLAST PROCESSING PEPTIDASE"/>
    <property type="match status" value="1"/>
</dbReference>
<dbReference type="RefSeq" id="WP_088254652.1">
    <property type="nucleotide sequence ID" value="NZ_NIDE01000004.1"/>
</dbReference>
<dbReference type="OrthoDB" id="9802919at2"/>
<dbReference type="InterPro" id="IPR000223">
    <property type="entry name" value="Pept_S26A_signal_pept_1"/>
</dbReference>
<dbReference type="SUPFAM" id="SSF51306">
    <property type="entry name" value="LexA/Signal peptidase"/>
    <property type="match status" value="2"/>
</dbReference>
<dbReference type="GO" id="GO:0016020">
    <property type="term" value="C:membrane"/>
    <property type="evidence" value="ECO:0007669"/>
    <property type="project" value="InterPro"/>
</dbReference>
<dbReference type="InterPro" id="IPR036286">
    <property type="entry name" value="LexA/Signal_pep-like_sf"/>
</dbReference>
<feature type="transmembrane region" description="Helical" evidence="8">
    <location>
        <begin position="35"/>
        <end position="55"/>
    </location>
</feature>
<dbReference type="EC" id="3.4.21.89" evidence="3"/>
<evidence type="ECO:0000313" key="11">
    <source>
        <dbReference type="Proteomes" id="UP000214646"/>
    </source>
</evidence>
<dbReference type="InterPro" id="IPR019758">
    <property type="entry name" value="Pept_S26A_signal_pept_1_CS"/>
</dbReference>
<keyword evidence="8" id="KW-0472">Membrane</keyword>
<evidence type="ECO:0000256" key="3">
    <source>
        <dbReference type="ARBA" id="ARBA00013208"/>
    </source>
</evidence>
<proteinExistence type="inferred from homology"/>
<evidence type="ECO:0000256" key="5">
    <source>
        <dbReference type="ARBA" id="ARBA00022801"/>
    </source>
</evidence>
<dbReference type="AlphaFoldDB" id="A0A225DWB9"/>
<dbReference type="InterPro" id="IPR019533">
    <property type="entry name" value="Peptidase_S26"/>
</dbReference>
<gene>
    <name evidence="10" type="ORF">FRUB_03453</name>
</gene>
<organism evidence="10 11">
    <name type="scientific">Fimbriiglobus ruber</name>
    <dbReference type="NCBI Taxonomy" id="1908690"/>
    <lineage>
        <taxon>Bacteria</taxon>
        <taxon>Pseudomonadati</taxon>
        <taxon>Planctomycetota</taxon>
        <taxon>Planctomycetia</taxon>
        <taxon>Gemmatales</taxon>
        <taxon>Gemmataceae</taxon>
        <taxon>Fimbriiglobus</taxon>
    </lineage>
</organism>
<dbReference type="GO" id="GO:0006465">
    <property type="term" value="P:signal peptide processing"/>
    <property type="evidence" value="ECO:0007669"/>
    <property type="project" value="InterPro"/>
</dbReference>
<keyword evidence="5" id="KW-0378">Hydrolase</keyword>
<feature type="active site" evidence="7">
    <location>
        <position position="180"/>
    </location>
</feature>
<dbReference type="GO" id="GO:0004252">
    <property type="term" value="F:serine-type endopeptidase activity"/>
    <property type="evidence" value="ECO:0007669"/>
    <property type="project" value="InterPro"/>
</dbReference>
<keyword evidence="11" id="KW-1185">Reference proteome</keyword>
<evidence type="ECO:0000256" key="8">
    <source>
        <dbReference type="SAM" id="Phobius"/>
    </source>
</evidence>
<dbReference type="EMBL" id="NIDE01000004">
    <property type="protein sequence ID" value="OWK43854.1"/>
    <property type="molecule type" value="Genomic_DNA"/>
</dbReference>
<accession>A0A225DWB9</accession>
<evidence type="ECO:0000256" key="7">
    <source>
        <dbReference type="PIRSR" id="PIRSR600223-1"/>
    </source>
</evidence>